<keyword evidence="4 7" id="KW-0238">DNA-binding</keyword>
<evidence type="ECO:0000256" key="1">
    <source>
        <dbReference type="ARBA" id="ARBA00004123"/>
    </source>
</evidence>
<feature type="compositionally biased region" description="Low complexity" evidence="9">
    <location>
        <begin position="247"/>
        <end position="258"/>
    </location>
</feature>
<dbReference type="InterPro" id="IPR031701">
    <property type="entry name" value="SIX1_SD"/>
</dbReference>
<organism evidence="11 12">
    <name type="scientific">Sphenodon punctatus</name>
    <name type="common">Tuatara</name>
    <name type="synonym">Hatteria punctata</name>
    <dbReference type="NCBI Taxonomy" id="8508"/>
    <lineage>
        <taxon>Eukaryota</taxon>
        <taxon>Metazoa</taxon>
        <taxon>Chordata</taxon>
        <taxon>Craniata</taxon>
        <taxon>Vertebrata</taxon>
        <taxon>Euteleostomi</taxon>
        <taxon>Lepidosauria</taxon>
        <taxon>Sphenodontia</taxon>
        <taxon>Sphenodontidae</taxon>
        <taxon>Sphenodon</taxon>
    </lineage>
</organism>
<evidence type="ECO:0000313" key="11">
    <source>
        <dbReference type="Ensembl" id="ENSSPUP00000003871.1"/>
    </source>
</evidence>
<reference evidence="11" key="1">
    <citation type="submission" date="2025-08" db="UniProtKB">
        <authorList>
            <consortium name="Ensembl"/>
        </authorList>
    </citation>
    <scope>IDENTIFICATION</scope>
</reference>
<dbReference type="InterPro" id="IPR001356">
    <property type="entry name" value="HD"/>
</dbReference>
<dbReference type="PROSITE" id="PS00027">
    <property type="entry name" value="HOMEOBOX_1"/>
    <property type="match status" value="1"/>
</dbReference>
<feature type="region of interest" description="Disordered" evidence="9">
    <location>
        <begin position="202"/>
        <end position="259"/>
    </location>
</feature>
<dbReference type="GeneTree" id="ENSGT00940000162237"/>
<feature type="domain" description="Homeobox" evidence="10">
    <location>
        <begin position="165"/>
        <end position="216"/>
    </location>
</feature>
<feature type="compositionally biased region" description="Polar residues" evidence="9">
    <location>
        <begin position="222"/>
        <end position="232"/>
    </location>
</feature>
<dbReference type="SUPFAM" id="SSF46689">
    <property type="entry name" value="Homeodomain-like"/>
    <property type="match status" value="1"/>
</dbReference>
<accession>A0A8D0G9L5</accession>
<evidence type="ECO:0000256" key="9">
    <source>
        <dbReference type="SAM" id="MobiDB-lite"/>
    </source>
</evidence>
<protein>
    <submittedName>
        <fullName evidence="11">SIX homeobox 5</fullName>
    </submittedName>
</protein>
<proteinExistence type="inferred from homology"/>
<keyword evidence="12" id="KW-1185">Reference proteome</keyword>
<dbReference type="Pfam" id="PF16878">
    <property type="entry name" value="SIX1_SD"/>
    <property type="match status" value="1"/>
</dbReference>
<dbReference type="GO" id="GO:0005667">
    <property type="term" value="C:transcription regulator complex"/>
    <property type="evidence" value="ECO:0007669"/>
    <property type="project" value="TreeGrafter"/>
</dbReference>
<comment type="subcellular location">
    <subcellularLocation>
        <location evidence="1 7 8">Nucleus</location>
    </subcellularLocation>
</comment>
<sequence>MSGQTKKSSFFICCGARAGRDSDGQHGFRGCCPALACRCPPCLCQVSCVCEALLQAGDPGRLGRFLASLPAAEELEGAAGESLAKARALLAFQRGDFGELYRLVQSRPFGAPHHPFLQDLYLRARYREAEAARGRALGAVDKYRLRKKYPLPSTIWDGEETVYCFKRRSRAALRDSYGRSRYPSPEQKRRLARDTGLSLTQVSNWFKNRRQRDRSGGGAGTPSKSESDGNPSTEDESSHGPEEMEMTAGTPATADGTPISGNLFLPATCANTSSILLNGNFITASPQTMLLNGGSNPSAPLSNGLESPKLCQDSFPAATIILSPAALQGEIKSETGESLAFSTKAEEGPAAIPPQGVLPEAATLLSDPKGVLLASIAVPQVVPSSEEPPPAGQLLPVAQPTAVSSAQVVPLAQVVPSSQTLSGTHVTMATPSPQVALAAGGPLSQGNVHLINTSMGVAAFQLPAAAPGNFLLTNPVTGSSTILTGMTLQQGKLILTATFPASMLMSPVLSAPAATSLAVPIKQEVSVTAPEGGGSMVLPAGMPVLPTGISSVPVPDGVGAAALAFGTDSGQPGLLSNFSQEALVLPQQHVVWSSPMDMDISGAGSEGLFEMDKGSMGEQSGLLRLPEGEGLLLGSSGGDPLDAETLDSEEKVLTQLQSVPVEEPLDL</sequence>
<evidence type="ECO:0000259" key="10">
    <source>
        <dbReference type="PROSITE" id="PS50071"/>
    </source>
</evidence>
<keyword evidence="5 7" id="KW-0371">Homeobox</keyword>
<evidence type="ECO:0000256" key="5">
    <source>
        <dbReference type="ARBA" id="ARBA00023155"/>
    </source>
</evidence>
<dbReference type="AlphaFoldDB" id="A0A8D0G9L5"/>
<keyword evidence="6 7" id="KW-0539">Nucleus</keyword>
<name>A0A8D0G9L5_SPHPU</name>
<comment type="similarity">
    <text evidence="2">Belongs to the SIX/Sine oculis homeobox family.</text>
</comment>
<dbReference type="PANTHER" id="PTHR10390">
    <property type="entry name" value="HOMEOBOX PROTEIN SIX"/>
    <property type="match status" value="1"/>
</dbReference>
<dbReference type="SMART" id="SM00389">
    <property type="entry name" value="HOX"/>
    <property type="match status" value="1"/>
</dbReference>
<dbReference type="Ensembl" id="ENSSPUT00000004111.1">
    <property type="protein sequence ID" value="ENSSPUP00000003871.1"/>
    <property type="gene ID" value="ENSSPUG00000002955.1"/>
</dbReference>
<evidence type="ECO:0000256" key="6">
    <source>
        <dbReference type="ARBA" id="ARBA00023242"/>
    </source>
</evidence>
<dbReference type="CDD" id="cd00086">
    <property type="entry name" value="homeodomain"/>
    <property type="match status" value="1"/>
</dbReference>
<evidence type="ECO:0000256" key="7">
    <source>
        <dbReference type="PROSITE-ProRule" id="PRU00108"/>
    </source>
</evidence>
<dbReference type="InterPro" id="IPR017970">
    <property type="entry name" value="Homeobox_CS"/>
</dbReference>
<dbReference type="FunFam" id="1.10.10.60:FF:000046">
    <property type="entry name" value="SIX homeobox 3"/>
    <property type="match status" value="1"/>
</dbReference>
<dbReference type="GO" id="GO:0000978">
    <property type="term" value="F:RNA polymerase II cis-regulatory region sequence-specific DNA binding"/>
    <property type="evidence" value="ECO:0007669"/>
    <property type="project" value="TreeGrafter"/>
</dbReference>
<dbReference type="Pfam" id="PF00046">
    <property type="entry name" value="Homeodomain"/>
    <property type="match status" value="1"/>
</dbReference>
<evidence type="ECO:0000256" key="3">
    <source>
        <dbReference type="ARBA" id="ARBA00022473"/>
    </source>
</evidence>
<dbReference type="InterPro" id="IPR009057">
    <property type="entry name" value="Homeodomain-like_sf"/>
</dbReference>
<feature type="DNA-binding region" description="Homeobox" evidence="7">
    <location>
        <begin position="167"/>
        <end position="217"/>
    </location>
</feature>
<dbReference type="PROSITE" id="PS50071">
    <property type="entry name" value="HOMEOBOX_2"/>
    <property type="match status" value="1"/>
</dbReference>
<evidence type="ECO:0000313" key="12">
    <source>
        <dbReference type="Proteomes" id="UP000694392"/>
    </source>
</evidence>
<evidence type="ECO:0000256" key="4">
    <source>
        <dbReference type="ARBA" id="ARBA00023125"/>
    </source>
</evidence>
<dbReference type="Proteomes" id="UP000694392">
    <property type="component" value="Unplaced"/>
</dbReference>
<dbReference type="Gene3D" id="1.10.10.60">
    <property type="entry name" value="Homeodomain-like"/>
    <property type="match status" value="1"/>
</dbReference>
<evidence type="ECO:0000256" key="2">
    <source>
        <dbReference type="ARBA" id="ARBA00008161"/>
    </source>
</evidence>
<evidence type="ECO:0000256" key="8">
    <source>
        <dbReference type="RuleBase" id="RU000682"/>
    </source>
</evidence>
<dbReference type="GO" id="GO:0005634">
    <property type="term" value="C:nucleus"/>
    <property type="evidence" value="ECO:0007669"/>
    <property type="project" value="UniProtKB-SubCell"/>
</dbReference>
<reference evidence="11" key="2">
    <citation type="submission" date="2025-09" db="UniProtKB">
        <authorList>
            <consortium name="Ensembl"/>
        </authorList>
    </citation>
    <scope>IDENTIFICATION</scope>
</reference>
<gene>
    <name evidence="11" type="primary">SIX5</name>
</gene>
<keyword evidence="3" id="KW-0217">Developmental protein</keyword>
<dbReference type="GO" id="GO:0000981">
    <property type="term" value="F:DNA-binding transcription factor activity, RNA polymerase II-specific"/>
    <property type="evidence" value="ECO:0007669"/>
    <property type="project" value="InterPro"/>
</dbReference>
<dbReference type="PANTHER" id="PTHR10390:SF40">
    <property type="entry name" value="HOMEOBOX PROTEIN SIX5"/>
    <property type="match status" value="1"/>
</dbReference>